<accession>A0ABD2KR15</accession>
<comment type="caution">
    <text evidence="1">The sequence shown here is derived from an EMBL/GenBank/DDBJ whole genome shotgun (WGS) entry which is preliminary data.</text>
</comment>
<dbReference type="AlphaFoldDB" id="A0ABD2KR15"/>
<evidence type="ECO:0000313" key="2">
    <source>
        <dbReference type="Proteomes" id="UP001620626"/>
    </source>
</evidence>
<gene>
    <name evidence="1" type="ORF">niasHT_026128</name>
</gene>
<dbReference type="EMBL" id="JBICBT010000688">
    <property type="protein sequence ID" value="KAL3105395.1"/>
    <property type="molecule type" value="Genomic_DNA"/>
</dbReference>
<protein>
    <submittedName>
        <fullName evidence="1">Uncharacterized protein</fullName>
    </submittedName>
</protein>
<reference evidence="1 2" key="1">
    <citation type="submission" date="2024-10" db="EMBL/GenBank/DDBJ databases">
        <authorList>
            <person name="Kim D."/>
        </authorList>
    </citation>
    <scope>NUCLEOTIDE SEQUENCE [LARGE SCALE GENOMIC DNA]</scope>
    <source>
        <strain evidence="1">BH-2024</strain>
    </source>
</reference>
<name>A0ABD2KR15_9BILA</name>
<proteinExistence type="predicted"/>
<dbReference type="Proteomes" id="UP001620626">
    <property type="component" value="Unassembled WGS sequence"/>
</dbReference>
<evidence type="ECO:0000313" key="1">
    <source>
        <dbReference type="EMBL" id="KAL3105395.1"/>
    </source>
</evidence>
<keyword evidence="2" id="KW-1185">Reference proteome</keyword>
<organism evidence="1 2">
    <name type="scientific">Heterodera trifolii</name>
    <dbReference type="NCBI Taxonomy" id="157864"/>
    <lineage>
        <taxon>Eukaryota</taxon>
        <taxon>Metazoa</taxon>
        <taxon>Ecdysozoa</taxon>
        <taxon>Nematoda</taxon>
        <taxon>Chromadorea</taxon>
        <taxon>Rhabditida</taxon>
        <taxon>Tylenchina</taxon>
        <taxon>Tylenchomorpha</taxon>
        <taxon>Tylenchoidea</taxon>
        <taxon>Heteroderidae</taxon>
        <taxon>Heteroderinae</taxon>
        <taxon>Heterodera</taxon>
    </lineage>
</organism>
<sequence>MLFFPPPTSAAAADLLVDPAIDGLLLNGVIMPKPSELEQAQRNQQAEQLQRQLAIMGQQLQQQMPMRGSELSPTQPNVPSLIGPFSGLLTTAQIDEIEPIGSDKGTDMQMLTPANCLMPPIVGLSPIPSVSLGNTFTQLTPPIGLQQRQQPIDHIQPNLLLHSPGKIIYFANVPLRFLSFSPFSAFSVPRAIGRFWIRVFCWLMTKSGTPSAVFV</sequence>